<keyword evidence="1" id="KW-0472">Membrane</keyword>
<name>A0AAJ6VHB6_POPEU</name>
<dbReference type="InterPro" id="IPR032630">
    <property type="entry name" value="P_typ_ATPase_c"/>
</dbReference>
<evidence type="ECO:0000313" key="4">
    <source>
        <dbReference type="RefSeq" id="XP_011047674.1"/>
    </source>
</evidence>
<dbReference type="GeneID" id="105141954"/>
<reference evidence="4" key="1">
    <citation type="submission" date="2025-08" db="UniProtKB">
        <authorList>
            <consortium name="RefSeq"/>
        </authorList>
    </citation>
    <scope>IDENTIFICATION</scope>
</reference>
<dbReference type="Proteomes" id="UP000694918">
    <property type="component" value="Unplaced"/>
</dbReference>
<accession>A0AAJ6VHB6</accession>
<evidence type="ECO:0000259" key="2">
    <source>
        <dbReference type="Pfam" id="PF16212"/>
    </source>
</evidence>
<feature type="domain" description="P-type ATPase C-terminal" evidence="2">
    <location>
        <begin position="4"/>
        <end position="46"/>
    </location>
</feature>
<keyword evidence="1" id="KW-0812">Transmembrane</keyword>
<keyword evidence="3" id="KW-1185">Reference proteome</keyword>
<sequence length="134" mass="15535">MLFVSEFRFLKRLTPVHGWYSYNRTAFLSQYSFYKSLLICFIKILLLNPSTFAGWFCQSLFHLIVAAGMVPILAIKYFRYAYAPSKINILQQAERLGGPILSLGNFERQQRLILKDFAPVSITQSQNINPVYEL</sequence>
<dbReference type="AlphaFoldDB" id="A0AAJ6VHB6"/>
<evidence type="ECO:0000256" key="1">
    <source>
        <dbReference type="SAM" id="Phobius"/>
    </source>
</evidence>
<evidence type="ECO:0000313" key="3">
    <source>
        <dbReference type="Proteomes" id="UP000694918"/>
    </source>
</evidence>
<proteinExistence type="predicted"/>
<gene>
    <name evidence="4" type="primary">LOC105141954</name>
</gene>
<keyword evidence="1" id="KW-1133">Transmembrane helix</keyword>
<dbReference type="RefSeq" id="XP_011047674.1">
    <property type="nucleotide sequence ID" value="XM_011049372.1"/>
</dbReference>
<dbReference type="Pfam" id="PF16212">
    <property type="entry name" value="PhoLip_ATPase_C"/>
    <property type="match status" value="1"/>
</dbReference>
<feature type="transmembrane region" description="Helical" evidence="1">
    <location>
        <begin position="33"/>
        <end position="53"/>
    </location>
</feature>
<protein>
    <submittedName>
        <fullName evidence="4">Phospholipid-transporting ATPase 2-like isoform X2</fullName>
    </submittedName>
</protein>
<organism evidence="3 4">
    <name type="scientific">Populus euphratica</name>
    <name type="common">Euphrates poplar</name>
    <dbReference type="NCBI Taxonomy" id="75702"/>
    <lineage>
        <taxon>Eukaryota</taxon>
        <taxon>Viridiplantae</taxon>
        <taxon>Streptophyta</taxon>
        <taxon>Embryophyta</taxon>
        <taxon>Tracheophyta</taxon>
        <taxon>Spermatophyta</taxon>
        <taxon>Magnoliopsida</taxon>
        <taxon>eudicotyledons</taxon>
        <taxon>Gunneridae</taxon>
        <taxon>Pentapetalae</taxon>
        <taxon>rosids</taxon>
        <taxon>fabids</taxon>
        <taxon>Malpighiales</taxon>
        <taxon>Salicaceae</taxon>
        <taxon>Saliceae</taxon>
        <taxon>Populus</taxon>
    </lineage>
</organism>
<feature type="transmembrane region" description="Helical" evidence="1">
    <location>
        <begin position="59"/>
        <end position="78"/>
    </location>
</feature>